<dbReference type="SUPFAM" id="SSF55469">
    <property type="entry name" value="FMN-dependent nitroreductase-like"/>
    <property type="match status" value="1"/>
</dbReference>
<keyword evidence="2" id="KW-0560">Oxidoreductase</keyword>
<dbReference type="InterPro" id="IPR012825">
    <property type="entry name" value="BluB"/>
</dbReference>
<dbReference type="RefSeq" id="WP_379594672.1">
    <property type="nucleotide sequence ID" value="NZ_JBHRTN010000004.1"/>
</dbReference>
<evidence type="ECO:0000313" key="2">
    <source>
        <dbReference type="EMBL" id="MFC3124267.1"/>
    </source>
</evidence>
<dbReference type="EMBL" id="JBHRTN010000004">
    <property type="protein sequence ID" value="MFC3124267.1"/>
    <property type="molecule type" value="Genomic_DNA"/>
</dbReference>
<gene>
    <name evidence="2" type="primary">bluB</name>
    <name evidence="2" type="ORF">ACFOD4_04270</name>
</gene>
<feature type="domain" description="Nitroreductase" evidence="1">
    <location>
        <begin position="20"/>
        <end position="184"/>
    </location>
</feature>
<dbReference type="InterPro" id="IPR000415">
    <property type="entry name" value="Nitroreductase-like"/>
</dbReference>
<sequence>MTIATFDAAFRDGLAALLHARRDVRHFRPDPVPEARLHALLNLANLAPSVGLSQPWRFVLVEDPARRAALRENFLRVNATALAGQGEERAGLYARLKLEGMDQAPCQFALFALPDPEQGHGLGRGTMPETTAYSAVMALHTIWLAARAEGLGLGWVSILEPEAARVALDVPAEWRFIGYFCLGYPEAWHDTPELQREGWEHRRPATLLHR</sequence>
<comment type="caution">
    <text evidence="2">The sequence shown here is derived from an EMBL/GenBank/DDBJ whole genome shotgun (WGS) entry which is preliminary data.</text>
</comment>
<dbReference type="InterPro" id="IPR050627">
    <property type="entry name" value="Nitroreductase/BluB"/>
</dbReference>
<keyword evidence="3" id="KW-1185">Reference proteome</keyword>
<evidence type="ECO:0000313" key="3">
    <source>
        <dbReference type="Proteomes" id="UP001595593"/>
    </source>
</evidence>
<name>A0ABV7FZT2_9PROT</name>
<dbReference type="EC" id="1.13.11.79" evidence="2"/>
<dbReference type="Pfam" id="PF00881">
    <property type="entry name" value="Nitroreductase"/>
    <property type="match status" value="1"/>
</dbReference>
<proteinExistence type="predicted"/>
<dbReference type="InterPro" id="IPR029479">
    <property type="entry name" value="Nitroreductase"/>
</dbReference>
<protein>
    <submittedName>
        <fullName evidence="2">5,6-dimethylbenzimidazole synthase</fullName>
        <ecNumber evidence="2">1.13.11.79</ecNumber>
    </submittedName>
</protein>
<reference evidence="3" key="1">
    <citation type="journal article" date="2019" name="Int. J. Syst. Evol. Microbiol.">
        <title>The Global Catalogue of Microorganisms (GCM) 10K type strain sequencing project: providing services to taxonomists for standard genome sequencing and annotation.</title>
        <authorList>
            <consortium name="The Broad Institute Genomics Platform"/>
            <consortium name="The Broad Institute Genome Sequencing Center for Infectious Disease"/>
            <person name="Wu L."/>
            <person name="Ma J."/>
        </authorList>
    </citation>
    <scope>NUCLEOTIDE SEQUENCE [LARGE SCALE GENOMIC DNA]</scope>
    <source>
        <strain evidence="3">KCTC 52094</strain>
    </source>
</reference>
<organism evidence="2 3">
    <name type="scientific">Teichococcus globiformis</name>
    <dbReference type="NCBI Taxonomy" id="2307229"/>
    <lineage>
        <taxon>Bacteria</taxon>
        <taxon>Pseudomonadati</taxon>
        <taxon>Pseudomonadota</taxon>
        <taxon>Alphaproteobacteria</taxon>
        <taxon>Acetobacterales</taxon>
        <taxon>Roseomonadaceae</taxon>
        <taxon>Roseomonas</taxon>
    </lineage>
</organism>
<dbReference type="NCBIfam" id="TIGR02476">
    <property type="entry name" value="BluB"/>
    <property type="match status" value="1"/>
</dbReference>
<dbReference type="PANTHER" id="PTHR23026:SF123">
    <property type="entry name" value="NAD(P)H NITROREDUCTASE RV3131-RELATED"/>
    <property type="match status" value="1"/>
</dbReference>
<dbReference type="PANTHER" id="PTHR23026">
    <property type="entry name" value="NADPH NITROREDUCTASE"/>
    <property type="match status" value="1"/>
</dbReference>
<accession>A0ABV7FZT2</accession>
<dbReference type="GO" id="GO:0102919">
    <property type="term" value="F:5,6-dimethylbenzimidazole synthase activity"/>
    <property type="evidence" value="ECO:0007669"/>
    <property type="project" value="UniProtKB-EC"/>
</dbReference>
<evidence type="ECO:0000259" key="1">
    <source>
        <dbReference type="Pfam" id="PF00881"/>
    </source>
</evidence>
<dbReference type="Proteomes" id="UP001595593">
    <property type="component" value="Unassembled WGS sequence"/>
</dbReference>
<dbReference type="Gene3D" id="3.40.109.10">
    <property type="entry name" value="NADH Oxidase"/>
    <property type="match status" value="1"/>
</dbReference>